<accession>A0A9W8L7V4</accession>
<sequence>MSSYREQARDLTTKVKAALERREGLDKNYRDIRAKMQMARAENNQLLDMLSEAYPEVDADFS</sequence>
<protein>
    <submittedName>
        <fullName evidence="2">Uncharacterized protein</fullName>
    </submittedName>
</protein>
<evidence type="ECO:0000313" key="3">
    <source>
        <dbReference type="Proteomes" id="UP001140011"/>
    </source>
</evidence>
<gene>
    <name evidence="2" type="ORF">GGI19_006981</name>
</gene>
<comment type="caution">
    <text evidence="2">The sequence shown here is derived from an EMBL/GenBank/DDBJ whole genome shotgun (WGS) entry which is preliminary data.</text>
</comment>
<feature type="non-terminal residue" evidence="2">
    <location>
        <position position="62"/>
    </location>
</feature>
<evidence type="ECO:0000256" key="1">
    <source>
        <dbReference type="SAM" id="Coils"/>
    </source>
</evidence>
<dbReference type="EMBL" id="JANBUH010002025">
    <property type="protein sequence ID" value="KAJ2741208.1"/>
    <property type="molecule type" value="Genomic_DNA"/>
</dbReference>
<proteinExistence type="predicted"/>
<dbReference type="Proteomes" id="UP001140011">
    <property type="component" value="Unassembled WGS sequence"/>
</dbReference>
<feature type="coiled-coil region" evidence="1">
    <location>
        <begin position="1"/>
        <end position="49"/>
    </location>
</feature>
<evidence type="ECO:0000313" key="2">
    <source>
        <dbReference type="EMBL" id="KAJ2741208.1"/>
    </source>
</evidence>
<name>A0A9W8L7V4_9FUNG</name>
<dbReference type="AlphaFoldDB" id="A0A9W8L7V4"/>
<keyword evidence="1" id="KW-0175">Coiled coil</keyword>
<keyword evidence="3" id="KW-1185">Reference proteome</keyword>
<organism evidence="2 3">
    <name type="scientific">Coemansia pectinata</name>
    <dbReference type="NCBI Taxonomy" id="1052879"/>
    <lineage>
        <taxon>Eukaryota</taxon>
        <taxon>Fungi</taxon>
        <taxon>Fungi incertae sedis</taxon>
        <taxon>Zoopagomycota</taxon>
        <taxon>Kickxellomycotina</taxon>
        <taxon>Kickxellomycetes</taxon>
        <taxon>Kickxellales</taxon>
        <taxon>Kickxellaceae</taxon>
        <taxon>Coemansia</taxon>
    </lineage>
</organism>
<reference evidence="2" key="1">
    <citation type="submission" date="2022-07" db="EMBL/GenBank/DDBJ databases">
        <title>Phylogenomic reconstructions and comparative analyses of Kickxellomycotina fungi.</title>
        <authorList>
            <person name="Reynolds N.K."/>
            <person name="Stajich J.E."/>
            <person name="Barry K."/>
            <person name="Grigoriev I.V."/>
            <person name="Crous P."/>
            <person name="Smith M.E."/>
        </authorList>
    </citation>
    <scope>NUCLEOTIDE SEQUENCE</scope>
    <source>
        <strain evidence="2">BCRC 34297</strain>
    </source>
</reference>